<accession>A0A6J7WTQ0</accession>
<reference evidence="1" key="1">
    <citation type="submission" date="2020-05" db="EMBL/GenBank/DDBJ databases">
        <authorList>
            <person name="Chiriac C."/>
            <person name="Salcher M."/>
            <person name="Ghai R."/>
            <person name="Kavagutti S V."/>
        </authorList>
    </citation>
    <scope>NUCLEOTIDE SEQUENCE</scope>
</reference>
<protein>
    <submittedName>
        <fullName evidence="1">Uncharacterized protein</fullName>
    </submittedName>
</protein>
<dbReference type="EMBL" id="LR798287">
    <property type="protein sequence ID" value="CAB5221117.1"/>
    <property type="molecule type" value="Genomic_DNA"/>
</dbReference>
<evidence type="ECO:0000313" key="1">
    <source>
        <dbReference type="EMBL" id="CAB5221117.1"/>
    </source>
</evidence>
<sequence>MKPVNRMLPDDLIKEIESKYNAKYIIDSCLKSDSGNWLNFPAAFFYAEEKHPEGSNYFALYKLDGSTYITNGIRITEGVFNGFLFEDGELVHSRYRHDWFEHRGAMVDGGRDYFRCGERPEGAKSILFKIVGPDIIKVDQ</sequence>
<organism evidence="1">
    <name type="scientific">uncultured Caudovirales phage</name>
    <dbReference type="NCBI Taxonomy" id="2100421"/>
    <lineage>
        <taxon>Viruses</taxon>
        <taxon>Duplodnaviria</taxon>
        <taxon>Heunggongvirae</taxon>
        <taxon>Uroviricota</taxon>
        <taxon>Caudoviricetes</taxon>
        <taxon>Peduoviridae</taxon>
        <taxon>Maltschvirus</taxon>
        <taxon>Maltschvirus maltsch</taxon>
    </lineage>
</organism>
<gene>
    <name evidence="1" type="ORF">UFOVP245_75</name>
</gene>
<proteinExistence type="predicted"/>
<name>A0A6J7WTQ0_9CAUD</name>